<sequence>MASSLGSCIICYSGFRLKKIAALPCGHTFHYDCVLQWVQTSKTCPSCRKRCVESTIIKTLFFNTDHDSTVAVAAAEDELDSVKKELFEKKKECTEMEKKLKSAQSEASVNLKERAKWQKRAEEGAEATKKVAQLKAMMVDQNEKEREIHDLRTKLKASKFYQLIVSGGSEENLNKYVKSDGEVDSGHFLAVLRKQLKDANDKLTEEKKKRVETEQSISNYKRLVQELRKDSNEDLTERLDKLSKEKRISFGGETSRLEFSDSFLGSAMRPAPKGRINIGRKEEVEECNTVLDIPSASRRPFRPSPEKDAFDVVMPKKVRDRIGHSEKMSNGMGSAFSMKNSFDRLSALPIFEKENRPKPYERAVPKKKILSNNGRLSSFFHKQKIESKSIDLNGTICID</sequence>
<dbReference type="SUPFAM" id="SSF57850">
    <property type="entry name" value="RING/U-box"/>
    <property type="match status" value="1"/>
</dbReference>
<organism evidence="9 10">
    <name type="scientific">Pristionchus mayeri</name>
    <dbReference type="NCBI Taxonomy" id="1317129"/>
    <lineage>
        <taxon>Eukaryota</taxon>
        <taxon>Metazoa</taxon>
        <taxon>Ecdysozoa</taxon>
        <taxon>Nematoda</taxon>
        <taxon>Chromadorea</taxon>
        <taxon>Rhabditida</taxon>
        <taxon>Rhabditina</taxon>
        <taxon>Diplogasteromorpha</taxon>
        <taxon>Diplogasteroidea</taxon>
        <taxon>Neodiplogasteridae</taxon>
        <taxon>Pristionchus</taxon>
    </lineage>
</organism>
<keyword evidence="4" id="KW-0378">Hydrolase</keyword>
<evidence type="ECO:0000256" key="3">
    <source>
        <dbReference type="ARBA" id="ARBA00022771"/>
    </source>
</evidence>
<evidence type="ECO:0000256" key="5">
    <source>
        <dbReference type="ARBA" id="ARBA00022833"/>
    </source>
</evidence>
<evidence type="ECO:0000256" key="7">
    <source>
        <dbReference type="SAM" id="Coils"/>
    </source>
</evidence>
<dbReference type="PANTHER" id="PTHR46317:SF1">
    <property type="entry name" value="HYDROLASE, TATD FAMILY"/>
    <property type="match status" value="1"/>
</dbReference>
<feature type="coiled-coil region" evidence="7">
    <location>
        <begin position="189"/>
        <end position="230"/>
    </location>
</feature>
<gene>
    <name evidence="9" type="ORF">PMAYCL1PPCAC_06849</name>
</gene>
<comment type="similarity">
    <text evidence="1">Belongs to the metallo-dependent hydrolases superfamily. TatD-type hydrolase family.</text>
</comment>
<evidence type="ECO:0000313" key="9">
    <source>
        <dbReference type="EMBL" id="GMR36654.1"/>
    </source>
</evidence>
<dbReference type="PROSITE" id="PS50089">
    <property type="entry name" value="ZF_RING_2"/>
    <property type="match status" value="1"/>
</dbReference>
<evidence type="ECO:0000256" key="4">
    <source>
        <dbReference type="ARBA" id="ARBA00022801"/>
    </source>
</evidence>
<dbReference type="Proteomes" id="UP001328107">
    <property type="component" value="Unassembled WGS sequence"/>
</dbReference>
<keyword evidence="7" id="KW-0175">Coiled coil</keyword>
<keyword evidence="10" id="KW-1185">Reference proteome</keyword>
<accession>A0AAN4ZB04</accession>
<name>A0AAN4ZB04_9BILA</name>
<keyword evidence="3 6" id="KW-0863">Zinc-finger</keyword>
<evidence type="ECO:0000259" key="8">
    <source>
        <dbReference type="PROSITE" id="PS50089"/>
    </source>
</evidence>
<feature type="coiled-coil region" evidence="7">
    <location>
        <begin position="72"/>
        <end position="106"/>
    </location>
</feature>
<evidence type="ECO:0000256" key="1">
    <source>
        <dbReference type="ARBA" id="ARBA00009275"/>
    </source>
</evidence>
<keyword evidence="2" id="KW-0479">Metal-binding</keyword>
<proteinExistence type="inferred from homology"/>
<comment type="caution">
    <text evidence="9">The sequence shown here is derived from an EMBL/GenBank/DDBJ whole genome shotgun (WGS) entry which is preliminary data.</text>
</comment>
<dbReference type="InterPro" id="IPR013083">
    <property type="entry name" value="Znf_RING/FYVE/PHD"/>
</dbReference>
<dbReference type="PANTHER" id="PTHR46317">
    <property type="entry name" value="HYDROLASE OF PHP SUPERFAMILY-RELATED PROTEIN"/>
    <property type="match status" value="1"/>
</dbReference>
<dbReference type="SMART" id="SM00184">
    <property type="entry name" value="RING"/>
    <property type="match status" value="1"/>
</dbReference>
<protein>
    <recommendedName>
        <fullName evidence="8">RING-type domain-containing protein</fullName>
    </recommendedName>
</protein>
<dbReference type="AlphaFoldDB" id="A0AAN4ZB04"/>
<evidence type="ECO:0000256" key="2">
    <source>
        <dbReference type="ARBA" id="ARBA00022723"/>
    </source>
</evidence>
<dbReference type="EMBL" id="BTRK01000002">
    <property type="protein sequence ID" value="GMR36654.1"/>
    <property type="molecule type" value="Genomic_DNA"/>
</dbReference>
<feature type="domain" description="RING-type" evidence="8">
    <location>
        <begin position="8"/>
        <end position="48"/>
    </location>
</feature>
<evidence type="ECO:0000256" key="6">
    <source>
        <dbReference type="PROSITE-ProRule" id="PRU00175"/>
    </source>
</evidence>
<dbReference type="Gene3D" id="3.30.40.10">
    <property type="entry name" value="Zinc/RING finger domain, C3HC4 (zinc finger)"/>
    <property type="match status" value="1"/>
</dbReference>
<keyword evidence="5" id="KW-0862">Zinc</keyword>
<dbReference type="GO" id="GO:0008270">
    <property type="term" value="F:zinc ion binding"/>
    <property type="evidence" value="ECO:0007669"/>
    <property type="project" value="UniProtKB-KW"/>
</dbReference>
<reference evidence="10" key="1">
    <citation type="submission" date="2022-10" db="EMBL/GenBank/DDBJ databases">
        <title>Genome assembly of Pristionchus species.</title>
        <authorList>
            <person name="Yoshida K."/>
            <person name="Sommer R.J."/>
        </authorList>
    </citation>
    <scope>NUCLEOTIDE SEQUENCE [LARGE SCALE GENOMIC DNA]</scope>
    <source>
        <strain evidence="10">RS5460</strain>
    </source>
</reference>
<dbReference type="GO" id="GO:0016787">
    <property type="term" value="F:hydrolase activity"/>
    <property type="evidence" value="ECO:0007669"/>
    <property type="project" value="UniProtKB-KW"/>
</dbReference>
<dbReference type="InterPro" id="IPR001841">
    <property type="entry name" value="Znf_RING"/>
</dbReference>
<evidence type="ECO:0000313" key="10">
    <source>
        <dbReference type="Proteomes" id="UP001328107"/>
    </source>
</evidence>
<dbReference type="Pfam" id="PF13639">
    <property type="entry name" value="zf-RING_2"/>
    <property type="match status" value="1"/>
</dbReference>